<dbReference type="InterPro" id="IPR026314">
    <property type="entry name" value="YLP_motif_con_p1"/>
</dbReference>
<feature type="region of interest" description="Disordered" evidence="13">
    <location>
        <begin position="372"/>
        <end position="575"/>
    </location>
</feature>
<dbReference type="Proteomes" id="UP001445076">
    <property type="component" value="Unassembled WGS sequence"/>
</dbReference>
<organism evidence="14 15">
    <name type="scientific">Cherax quadricarinatus</name>
    <name type="common">Australian red claw crayfish</name>
    <dbReference type="NCBI Taxonomy" id="27406"/>
    <lineage>
        <taxon>Eukaryota</taxon>
        <taxon>Metazoa</taxon>
        <taxon>Ecdysozoa</taxon>
        <taxon>Arthropoda</taxon>
        <taxon>Crustacea</taxon>
        <taxon>Multicrustacea</taxon>
        <taxon>Malacostraca</taxon>
        <taxon>Eumalacostraca</taxon>
        <taxon>Eucarida</taxon>
        <taxon>Decapoda</taxon>
        <taxon>Pleocyemata</taxon>
        <taxon>Astacidea</taxon>
        <taxon>Parastacoidea</taxon>
        <taxon>Parastacidae</taxon>
        <taxon>Cherax</taxon>
    </lineage>
</organism>
<proteinExistence type="predicted"/>
<evidence type="ECO:0000256" key="4">
    <source>
        <dbReference type="ARBA" id="ARBA00022499"/>
    </source>
</evidence>
<dbReference type="GO" id="GO:0032204">
    <property type="term" value="P:regulation of telomere maintenance"/>
    <property type="evidence" value="ECO:0007669"/>
    <property type="project" value="TreeGrafter"/>
</dbReference>
<dbReference type="PANTHER" id="PTHR13413">
    <property type="entry name" value="YLP MOTIF CONTAINING PROTEIN NUCLEAR PROTEIN ZAP"/>
    <property type="match status" value="1"/>
</dbReference>
<evidence type="ECO:0000256" key="7">
    <source>
        <dbReference type="ARBA" id="ARBA00023163"/>
    </source>
</evidence>
<feature type="compositionally biased region" description="Basic and acidic residues" evidence="13">
    <location>
        <begin position="497"/>
        <end position="517"/>
    </location>
</feature>
<evidence type="ECO:0000256" key="8">
    <source>
        <dbReference type="ARBA" id="ARBA00023242"/>
    </source>
</evidence>
<dbReference type="SUPFAM" id="SSF52540">
    <property type="entry name" value="P-loop containing nucleoside triphosphate hydrolases"/>
    <property type="match status" value="1"/>
</dbReference>
<feature type="compositionally biased region" description="Basic and acidic residues" evidence="13">
    <location>
        <begin position="380"/>
        <end position="390"/>
    </location>
</feature>
<comment type="function">
    <text evidence="9">Plays a role in the reduction of telomerase activity during differentiation of embryonic stem cells by binding to the core promoter of TERT and controlling its down-regulation.</text>
</comment>
<comment type="subcellular location">
    <subcellularLocation>
        <location evidence="1">Nucleus speckle</location>
    </subcellularLocation>
</comment>
<evidence type="ECO:0000256" key="1">
    <source>
        <dbReference type="ARBA" id="ARBA00004324"/>
    </source>
</evidence>
<feature type="compositionally biased region" description="Basic and acidic residues" evidence="13">
    <location>
        <begin position="197"/>
        <end position="222"/>
    </location>
</feature>
<keyword evidence="8" id="KW-0539">Nucleus</keyword>
<comment type="subunit">
    <text evidence="10">Interacts with PPP1CA and NCOA5. Forms a complex with ILF2, ILF3, KHDRBS1, RBMX, NCOA5 and PPP1CA.</text>
</comment>
<evidence type="ECO:0000256" key="9">
    <source>
        <dbReference type="ARBA" id="ARBA00058677"/>
    </source>
</evidence>
<feature type="non-terminal residue" evidence="14">
    <location>
        <position position="717"/>
    </location>
</feature>
<feature type="region of interest" description="Disordered" evidence="13">
    <location>
        <begin position="305"/>
        <end position="346"/>
    </location>
</feature>
<feature type="compositionally biased region" description="Basic and acidic residues" evidence="13">
    <location>
        <begin position="229"/>
        <end position="246"/>
    </location>
</feature>
<feature type="compositionally biased region" description="Polar residues" evidence="13">
    <location>
        <begin position="474"/>
        <end position="490"/>
    </location>
</feature>
<evidence type="ECO:0000256" key="12">
    <source>
        <dbReference type="ARBA" id="ARBA00083294"/>
    </source>
</evidence>
<feature type="region of interest" description="Disordered" evidence="13">
    <location>
        <begin position="30"/>
        <end position="288"/>
    </location>
</feature>
<dbReference type="AlphaFoldDB" id="A0AAW0YGJ8"/>
<evidence type="ECO:0000256" key="3">
    <source>
        <dbReference type="ARBA" id="ARBA00022491"/>
    </source>
</evidence>
<dbReference type="Gene3D" id="3.40.50.300">
    <property type="entry name" value="P-loop containing nucleotide triphosphate hydrolases"/>
    <property type="match status" value="1"/>
</dbReference>
<feature type="compositionally biased region" description="Basic and acidic residues" evidence="13">
    <location>
        <begin position="412"/>
        <end position="458"/>
    </location>
</feature>
<dbReference type="PANTHER" id="PTHR13413:SF0">
    <property type="entry name" value="YLP MOTIF-CONTAINING PROTEIN 1"/>
    <property type="match status" value="1"/>
</dbReference>
<reference evidence="14 15" key="1">
    <citation type="journal article" date="2024" name="BMC Genomics">
        <title>Genome assembly of redclaw crayfish (Cherax quadricarinatus) provides insights into its immune adaptation and hypoxia tolerance.</title>
        <authorList>
            <person name="Liu Z."/>
            <person name="Zheng J."/>
            <person name="Li H."/>
            <person name="Fang K."/>
            <person name="Wang S."/>
            <person name="He J."/>
            <person name="Zhou D."/>
            <person name="Weng S."/>
            <person name="Chi M."/>
            <person name="Gu Z."/>
            <person name="He J."/>
            <person name="Li F."/>
            <person name="Wang M."/>
        </authorList>
    </citation>
    <scope>NUCLEOTIDE SEQUENCE [LARGE SCALE GENOMIC DNA]</scope>
    <source>
        <strain evidence="14">ZL_2023a</strain>
    </source>
</reference>
<keyword evidence="6" id="KW-0805">Transcription regulation</keyword>
<evidence type="ECO:0000256" key="6">
    <source>
        <dbReference type="ARBA" id="ARBA00023015"/>
    </source>
</evidence>
<evidence type="ECO:0000313" key="14">
    <source>
        <dbReference type="EMBL" id="KAK8750863.1"/>
    </source>
</evidence>
<protein>
    <recommendedName>
        <fullName evidence="11">YLP motif-containing protein 1</fullName>
    </recommendedName>
    <alternativeName>
        <fullName evidence="12">Nuclear protein ZAP3</fullName>
    </alternativeName>
</protein>
<dbReference type="FunFam" id="3.40.50.300:FF:000399">
    <property type="entry name" value="YLP motif containing 1"/>
    <property type="match status" value="1"/>
</dbReference>
<feature type="compositionally biased region" description="Basic and acidic residues" evidence="13">
    <location>
        <begin position="58"/>
        <end position="91"/>
    </location>
</feature>
<evidence type="ECO:0000256" key="10">
    <source>
        <dbReference type="ARBA" id="ARBA00065932"/>
    </source>
</evidence>
<dbReference type="InterPro" id="IPR027417">
    <property type="entry name" value="P-loop_NTPase"/>
</dbReference>
<keyword evidence="5" id="KW-0832">Ubl conjugation</keyword>
<keyword evidence="2" id="KW-0488">Methylation</keyword>
<evidence type="ECO:0000313" key="15">
    <source>
        <dbReference type="Proteomes" id="UP001445076"/>
    </source>
</evidence>
<evidence type="ECO:0000256" key="11">
    <source>
        <dbReference type="ARBA" id="ARBA00068971"/>
    </source>
</evidence>
<name>A0AAW0YGJ8_CHEQU</name>
<evidence type="ECO:0000256" key="13">
    <source>
        <dbReference type="SAM" id="MobiDB-lite"/>
    </source>
</evidence>
<keyword evidence="3" id="KW-0678">Repressor</keyword>
<keyword evidence="4" id="KW-1017">Isopeptide bond</keyword>
<keyword evidence="15" id="KW-1185">Reference proteome</keyword>
<feature type="compositionally biased region" description="Basic and acidic residues" evidence="13">
    <location>
        <begin position="525"/>
        <end position="543"/>
    </location>
</feature>
<accession>A0AAW0YGJ8</accession>
<keyword evidence="7" id="KW-0804">Transcription</keyword>
<dbReference type="GO" id="GO:0016607">
    <property type="term" value="C:nuclear speck"/>
    <property type="evidence" value="ECO:0007669"/>
    <property type="project" value="UniProtKB-SubCell"/>
</dbReference>
<feature type="compositionally biased region" description="Basic and acidic residues" evidence="13">
    <location>
        <begin position="262"/>
        <end position="284"/>
    </location>
</feature>
<evidence type="ECO:0000256" key="5">
    <source>
        <dbReference type="ARBA" id="ARBA00022843"/>
    </source>
</evidence>
<dbReference type="EMBL" id="JARKIK010000007">
    <property type="protein sequence ID" value="KAK8750863.1"/>
    <property type="molecule type" value="Genomic_DNA"/>
</dbReference>
<gene>
    <name evidence="14" type="ORF">OTU49_015030</name>
</gene>
<sequence>MKLRRIHLQRLCSMTRKMKKLDVKLGAEPLKIGPIGVPPQKHEKFTLPGDWYDDEEDSERKEGNGESKSEGAKQTDSPQQKDKPPVNKETPKPGFGGQPNQDMDGPQRPGLENAPRPHLGGTPRQELGGPPWQDVGGPSRQDFGGPPRRDLGGPPRQDFGGPPRQDFSGPPRQEFGGLSRQDFGGPSRHGFGGTTKSDLDGQPRSDFEGAARRGFGDSDRQDCGGMPRRTFDDPQRPEFWELDRGDSTSLGRDAQGGARWQDTIRDRQLHSQDRDNWDGNRRDSSSTYGFSECFSEEMLRYEEKRRHERFGTDSRFPDNRRGDYWDDRRDDPRYSGRRMDDRLGDDRFDDDAYIRQRWDYYEERERGSSYRWNDSYYDDAYGRGSRDRFDSGYGRETFDRDPYYQDNYGSRPYDRRESDYAMDTREHDRDRHERDRRDHYGRGPEDPHRRELFDHKPPVDQPAVVDYAHGGSSTGMKQQPNPGGSFNSGMDWQMQRPDGHDQPSRERNLRGGREENRGPPSAFDQRPDWAPRNTGNEERDRSPLRSSAVSRLAIGTGPTSGTPEPAPQPVPSEPEVVGDVVTIDDLVSTPGRFMRPPKIAIILRGPPGSGKTTMAKMIKDREVENGGSPPRILSLDDYFMVETEKMTLDKDTGRRVKTKIMEYEYEAELEDSYRASLVKSFKKQVDDGFFPFIIVDCVNNKVNHFTEIASHAKKQGF</sequence>
<evidence type="ECO:0000256" key="2">
    <source>
        <dbReference type="ARBA" id="ARBA00022481"/>
    </source>
</evidence>
<comment type="caution">
    <text evidence="14">The sequence shown here is derived from an EMBL/GenBank/DDBJ whole genome shotgun (WGS) entry which is preliminary data.</text>
</comment>